<evidence type="ECO:0000256" key="4">
    <source>
        <dbReference type="ARBA" id="ARBA00022692"/>
    </source>
</evidence>
<evidence type="ECO:0000256" key="6">
    <source>
        <dbReference type="ARBA" id="ARBA00022989"/>
    </source>
</evidence>
<evidence type="ECO:0000256" key="1">
    <source>
        <dbReference type="ARBA" id="ARBA00002689"/>
    </source>
</evidence>
<keyword evidence="11" id="KW-1185">Reference proteome</keyword>
<proteinExistence type="inferred from homology"/>
<protein>
    <recommendedName>
        <fullName evidence="12">MICOS complex subunit MIC10</fullName>
    </recommendedName>
</protein>
<keyword evidence="4 9" id="KW-0812">Transmembrane</keyword>
<dbReference type="PANTHER" id="PTHR21304">
    <property type="entry name" value="MICOS COMPLEX SUBUNIT MIC10"/>
    <property type="match status" value="1"/>
</dbReference>
<evidence type="ECO:0000313" key="11">
    <source>
        <dbReference type="Proteomes" id="UP000002630"/>
    </source>
</evidence>
<sequence>MAENKPKNVPSEFKISEKWDVCLERTVINFGAGVVAAGLAGVVLTRSPGMRRAVMGFGAGCGVGSSWVICSQDFAKK</sequence>
<comment type="similarity">
    <text evidence="3">Belongs to the MICOS complex subunit Mic10 family.</text>
</comment>
<keyword evidence="5" id="KW-0999">Mitochondrion inner membrane</keyword>
<organism evidence="10 11">
    <name type="scientific">Ectocarpus siliculosus</name>
    <name type="common">Brown alga</name>
    <name type="synonym">Conferva siliculosa</name>
    <dbReference type="NCBI Taxonomy" id="2880"/>
    <lineage>
        <taxon>Eukaryota</taxon>
        <taxon>Sar</taxon>
        <taxon>Stramenopiles</taxon>
        <taxon>Ochrophyta</taxon>
        <taxon>PX clade</taxon>
        <taxon>Phaeophyceae</taxon>
        <taxon>Ectocarpales</taxon>
        <taxon>Ectocarpaceae</taxon>
        <taxon>Ectocarpus</taxon>
    </lineage>
</organism>
<keyword evidence="7" id="KW-0496">Mitochondrion</keyword>
<evidence type="ECO:0000313" key="10">
    <source>
        <dbReference type="EMBL" id="CBJ25563.1"/>
    </source>
</evidence>
<dbReference type="Proteomes" id="UP000002630">
    <property type="component" value="Linkage Group LG02"/>
</dbReference>
<evidence type="ECO:0000256" key="2">
    <source>
        <dbReference type="ARBA" id="ARBA00004434"/>
    </source>
</evidence>
<evidence type="ECO:0000256" key="7">
    <source>
        <dbReference type="ARBA" id="ARBA00023128"/>
    </source>
</evidence>
<dbReference type="EMBL" id="FN648486">
    <property type="protein sequence ID" value="CBJ25563.1"/>
    <property type="molecule type" value="Genomic_DNA"/>
</dbReference>
<comment type="subcellular location">
    <subcellularLocation>
        <location evidence="2">Mitochondrion inner membrane</location>
        <topology evidence="2">Single-pass membrane protein</topology>
    </subcellularLocation>
</comment>
<comment type="function">
    <text evidence="1">Component of the MICOS complex, a large protein complex of the mitochondrial inner membrane that plays crucial roles in the maintenance of crista junctions, inner membrane architecture, and formation of contact sites to the outer membrane.</text>
</comment>
<evidence type="ECO:0008006" key="12">
    <source>
        <dbReference type="Google" id="ProtNLM"/>
    </source>
</evidence>
<dbReference type="EMBL" id="FN649727">
    <property type="protein sequence ID" value="CBJ25563.1"/>
    <property type="molecule type" value="Genomic_DNA"/>
</dbReference>
<name>D7FW43_ECTSI</name>
<dbReference type="PANTHER" id="PTHR21304:SF0">
    <property type="entry name" value="MICOS COMPLEX SUBUNIT MIC10"/>
    <property type="match status" value="1"/>
</dbReference>
<dbReference type="STRING" id="2880.D7FW43"/>
<gene>
    <name evidence="10" type="ORF">Esi_0003_0218</name>
</gene>
<keyword evidence="6 9" id="KW-1133">Transmembrane helix</keyword>
<dbReference type="OMA" id="WTTCQMA"/>
<evidence type="ECO:0000256" key="9">
    <source>
        <dbReference type="SAM" id="Phobius"/>
    </source>
</evidence>
<dbReference type="InParanoid" id="D7FW43"/>
<evidence type="ECO:0000256" key="8">
    <source>
        <dbReference type="ARBA" id="ARBA00023136"/>
    </source>
</evidence>
<keyword evidence="8 9" id="KW-0472">Membrane</keyword>
<evidence type="ECO:0000256" key="3">
    <source>
        <dbReference type="ARBA" id="ARBA00006792"/>
    </source>
</evidence>
<dbReference type="AlphaFoldDB" id="D7FW43"/>
<reference evidence="10 11" key="1">
    <citation type="journal article" date="2010" name="Nature">
        <title>The Ectocarpus genome and the independent evolution of multicellularity in brown algae.</title>
        <authorList>
            <person name="Cock J.M."/>
            <person name="Sterck L."/>
            <person name="Rouze P."/>
            <person name="Scornet D."/>
            <person name="Allen A.E."/>
            <person name="Amoutzias G."/>
            <person name="Anthouard V."/>
            <person name="Artiguenave F."/>
            <person name="Aury J.M."/>
            <person name="Badger J.H."/>
            <person name="Beszteri B."/>
            <person name="Billiau K."/>
            <person name="Bonnet E."/>
            <person name="Bothwell J.H."/>
            <person name="Bowler C."/>
            <person name="Boyen C."/>
            <person name="Brownlee C."/>
            <person name="Carrano C.J."/>
            <person name="Charrier B."/>
            <person name="Cho G.Y."/>
            <person name="Coelho S.M."/>
            <person name="Collen J."/>
            <person name="Corre E."/>
            <person name="Da Silva C."/>
            <person name="Delage L."/>
            <person name="Delaroque N."/>
            <person name="Dittami S.M."/>
            <person name="Doulbeau S."/>
            <person name="Elias M."/>
            <person name="Farnham G."/>
            <person name="Gachon C.M."/>
            <person name="Gschloessl B."/>
            <person name="Heesch S."/>
            <person name="Jabbari K."/>
            <person name="Jubin C."/>
            <person name="Kawai H."/>
            <person name="Kimura K."/>
            <person name="Kloareg B."/>
            <person name="Kupper F.C."/>
            <person name="Lang D."/>
            <person name="Le Bail A."/>
            <person name="Leblanc C."/>
            <person name="Lerouge P."/>
            <person name="Lohr M."/>
            <person name="Lopez P.J."/>
            <person name="Martens C."/>
            <person name="Maumus F."/>
            <person name="Michel G."/>
            <person name="Miranda-Saavedra D."/>
            <person name="Morales J."/>
            <person name="Moreau H."/>
            <person name="Motomura T."/>
            <person name="Nagasato C."/>
            <person name="Napoli C.A."/>
            <person name="Nelson D.R."/>
            <person name="Nyvall-Collen P."/>
            <person name="Peters A.F."/>
            <person name="Pommier C."/>
            <person name="Potin P."/>
            <person name="Poulain J."/>
            <person name="Quesneville H."/>
            <person name="Read B."/>
            <person name="Rensing S.A."/>
            <person name="Ritter A."/>
            <person name="Rousvoal S."/>
            <person name="Samanta M."/>
            <person name="Samson G."/>
            <person name="Schroeder D.C."/>
            <person name="Segurens B."/>
            <person name="Strittmatter M."/>
            <person name="Tonon T."/>
            <person name="Tregear J.W."/>
            <person name="Valentin K."/>
            <person name="von Dassow P."/>
            <person name="Yamagishi T."/>
            <person name="Van de Peer Y."/>
            <person name="Wincker P."/>
        </authorList>
    </citation>
    <scope>NUCLEOTIDE SEQUENCE [LARGE SCALE GENOMIC DNA]</scope>
    <source>
        <strain evidence="11">Ec32 / CCAP1310/4</strain>
    </source>
</reference>
<evidence type="ECO:0000256" key="5">
    <source>
        <dbReference type="ARBA" id="ARBA00022792"/>
    </source>
</evidence>
<accession>D7FW43</accession>
<feature type="transmembrane region" description="Helical" evidence="9">
    <location>
        <begin position="27"/>
        <end position="45"/>
    </location>
</feature>
<dbReference type="Pfam" id="PF04418">
    <property type="entry name" value="DUF543"/>
    <property type="match status" value="1"/>
</dbReference>
<dbReference type="InterPro" id="IPR007512">
    <property type="entry name" value="Mic10"/>
</dbReference>
<dbReference type="GO" id="GO:0061617">
    <property type="term" value="C:MICOS complex"/>
    <property type="evidence" value="ECO:0007669"/>
    <property type="project" value="InterPro"/>
</dbReference>
<dbReference type="OrthoDB" id="1916310at2759"/>